<dbReference type="EMBL" id="JXTB01000085">
    <property type="protein sequence ID" value="PON65672.1"/>
    <property type="molecule type" value="Genomic_DNA"/>
</dbReference>
<gene>
    <name evidence="2" type="ORF">PanWU01x14_114150</name>
</gene>
<feature type="region of interest" description="Disordered" evidence="1">
    <location>
        <begin position="1"/>
        <end position="21"/>
    </location>
</feature>
<feature type="non-terminal residue" evidence="2">
    <location>
        <position position="1"/>
    </location>
</feature>
<reference evidence="3" key="1">
    <citation type="submission" date="2016-06" db="EMBL/GenBank/DDBJ databases">
        <title>Parallel loss of symbiosis genes in relatives of nitrogen-fixing non-legume Parasponia.</title>
        <authorList>
            <person name="Van Velzen R."/>
            <person name="Holmer R."/>
            <person name="Bu F."/>
            <person name="Rutten L."/>
            <person name="Van Zeijl A."/>
            <person name="Liu W."/>
            <person name="Santuari L."/>
            <person name="Cao Q."/>
            <person name="Sharma T."/>
            <person name="Shen D."/>
            <person name="Roswanjaya Y."/>
            <person name="Wardhani T."/>
            <person name="Kalhor M.S."/>
            <person name="Jansen J."/>
            <person name="Van den Hoogen J."/>
            <person name="Gungor B."/>
            <person name="Hartog M."/>
            <person name="Hontelez J."/>
            <person name="Verver J."/>
            <person name="Yang W.-C."/>
            <person name="Schijlen E."/>
            <person name="Repin R."/>
            <person name="Schilthuizen M."/>
            <person name="Schranz E."/>
            <person name="Heidstra R."/>
            <person name="Miyata K."/>
            <person name="Fedorova E."/>
            <person name="Kohlen W."/>
            <person name="Bisseling T."/>
            <person name="Smit S."/>
            <person name="Geurts R."/>
        </authorList>
    </citation>
    <scope>NUCLEOTIDE SEQUENCE [LARGE SCALE GENOMIC DNA]</scope>
    <source>
        <strain evidence="3">cv. WU1-14</strain>
    </source>
</reference>
<evidence type="ECO:0000313" key="2">
    <source>
        <dbReference type="EMBL" id="PON65672.1"/>
    </source>
</evidence>
<organism evidence="2 3">
    <name type="scientific">Parasponia andersonii</name>
    <name type="common">Sponia andersonii</name>
    <dbReference type="NCBI Taxonomy" id="3476"/>
    <lineage>
        <taxon>Eukaryota</taxon>
        <taxon>Viridiplantae</taxon>
        <taxon>Streptophyta</taxon>
        <taxon>Embryophyta</taxon>
        <taxon>Tracheophyta</taxon>
        <taxon>Spermatophyta</taxon>
        <taxon>Magnoliopsida</taxon>
        <taxon>eudicotyledons</taxon>
        <taxon>Gunneridae</taxon>
        <taxon>Pentapetalae</taxon>
        <taxon>rosids</taxon>
        <taxon>fabids</taxon>
        <taxon>Rosales</taxon>
        <taxon>Cannabaceae</taxon>
        <taxon>Parasponia</taxon>
    </lineage>
</organism>
<comment type="caution">
    <text evidence="2">The sequence shown here is derived from an EMBL/GenBank/DDBJ whole genome shotgun (WGS) entry which is preliminary data.</text>
</comment>
<evidence type="ECO:0000256" key="1">
    <source>
        <dbReference type="SAM" id="MobiDB-lite"/>
    </source>
</evidence>
<dbReference type="Proteomes" id="UP000237105">
    <property type="component" value="Unassembled WGS sequence"/>
</dbReference>
<feature type="compositionally biased region" description="Basic residues" evidence="1">
    <location>
        <begin position="1"/>
        <end position="10"/>
    </location>
</feature>
<dbReference type="AlphaFoldDB" id="A0A2P5CX88"/>
<protein>
    <submittedName>
        <fullName evidence="2">Uncharacterized protein</fullName>
    </submittedName>
</protein>
<name>A0A2P5CX88_PARAD</name>
<feature type="compositionally biased region" description="Basic and acidic residues" evidence="1">
    <location>
        <begin position="11"/>
        <end position="21"/>
    </location>
</feature>
<keyword evidence="3" id="KW-1185">Reference proteome</keyword>
<sequence>IKKILPRRRVPQPEREQDAHLQQDLPTFNIVDAFQQAMQRIPSLMIRPTAENDRSKSFKDFTKLNPLNFYGKHDPAAVLRWLREVQKKFDTLAVPAEFRVGFAMYLL</sequence>
<accession>A0A2P5CX88</accession>
<evidence type="ECO:0000313" key="3">
    <source>
        <dbReference type="Proteomes" id="UP000237105"/>
    </source>
</evidence>
<proteinExistence type="predicted"/>